<feature type="region of interest" description="Disordered" evidence="1">
    <location>
        <begin position="43"/>
        <end position="70"/>
    </location>
</feature>
<name>A0A0J9EPR5_AJEDA</name>
<dbReference type="EMBL" id="GG749444">
    <property type="protein sequence ID" value="KMW68007.1"/>
    <property type="molecule type" value="Genomic_DNA"/>
</dbReference>
<proteinExistence type="predicted"/>
<organism evidence="2">
    <name type="scientific">Ajellomyces dermatitidis (strain ATCC 18188 / CBS 674.68)</name>
    <name type="common">Blastomyces dermatitidis</name>
    <dbReference type="NCBI Taxonomy" id="653446"/>
    <lineage>
        <taxon>Eukaryota</taxon>
        <taxon>Fungi</taxon>
        <taxon>Dikarya</taxon>
        <taxon>Ascomycota</taxon>
        <taxon>Pezizomycotina</taxon>
        <taxon>Eurotiomycetes</taxon>
        <taxon>Eurotiomycetidae</taxon>
        <taxon>Onygenales</taxon>
        <taxon>Ajellomycetaceae</taxon>
        <taxon>Blastomyces</taxon>
    </lineage>
</organism>
<sequence length="117" mass="13634">MMSLKKKLTAVKTDTVSMVKKVLILEKLFQLLSQKKHDTLLHISDREEKTGEKIDEEKTDENEMKENNKDEELEFQIDELLTLSTYLFMLHSTAAEESTDESHNRSLKSQEESKTVM</sequence>
<protein>
    <submittedName>
        <fullName evidence="2">Uncharacterized protein</fullName>
    </submittedName>
</protein>
<dbReference type="AlphaFoldDB" id="A0A0J9EPR5"/>
<accession>A0A0J9EPR5</accession>
<evidence type="ECO:0000256" key="1">
    <source>
        <dbReference type="SAM" id="MobiDB-lite"/>
    </source>
</evidence>
<feature type="region of interest" description="Disordered" evidence="1">
    <location>
        <begin position="94"/>
        <end position="117"/>
    </location>
</feature>
<reference evidence="2" key="1">
    <citation type="submission" date="2010-03" db="EMBL/GenBank/DDBJ databases">
        <title>Annotation of Blastomyces dermatitidis strain ATCC 18188.</title>
        <authorList>
            <consortium name="The Broad Institute Genome Sequencing Platform"/>
            <consortium name="Broad Institute Genome Sequencing Center for Infectious Disease."/>
            <person name="Cuomo C."/>
            <person name="Klein B."/>
            <person name="Sullivan T."/>
            <person name="Heitman J."/>
            <person name="Young S."/>
            <person name="Zeng Q."/>
            <person name="Gargeya S."/>
            <person name="Alvarado L."/>
            <person name="Berlin A.M."/>
            <person name="Chapman S.B."/>
            <person name="Chen Z."/>
            <person name="Freedman E."/>
            <person name="Gellesch M."/>
            <person name="Goldberg J."/>
            <person name="Griggs A."/>
            <person name="Gujja S."/>
            <person name="Heilman E."/>
            <person name="Heiman D."/>
            <person name="Howarth C."/>
            <person name="Mehta T."/>
            <person name="Neiman D."/>
            <person name="Pearson M."/>
            <person name="Roberts A."/>
            <person name="Saif S."/>
            <person name="Shea T."/>
            <person name="Shenoy N."/>
            <person name="Sisk P."/>
            <person name="Stolte C."/>
            <person name="Sykes S."/>
            <person name="White J."/>
            <person name="Yandava C."/>
            <person name="Haas B."/>
            <person name="Nusbaum C."/>
            <person name="Birren B."/>
        </authorList>
    </citation>
    <scope>NUCLEOTIDE SEQUENCE</scope>
    <source>
        <strain evidence="2">ATCC 18188</strain>
    </source>
</reference>
<dbReference type="Proteomes" id="UP000007802">
    <property type="component" value="Unassembled WGS sequence"/>
</dbReference>
<feature type="compositionally biased region" description="Basic and acidic residues" evidence="1">
    <location>
        <begin position="100"/>
        <end position="117"/>
    </location>
</feature>
<evidence type="ECO:0000313" key="2">
    <source>
        <dbReference type="EMBL" id="KMW68007.1"/>
    </source>
</evidence>
<gene>
    <name evidence="2" type="ORF">BDDG_12514</name>
</gene>
<dbReference type="OrthoDB" id="4190572at2759"/>